<sequence length="184" mass="20061">MTDTTFRYCDVPFSDGSGMVSNVLAGVCDQCGTVVALPAQSTPAVKAARETAMKPIEVNLPAPFIEILDLAAFRIDPMATTEFRKKLLAYYIHRSAEDPKSIAALAGFIDSEELSVGSDVPRRRLSLKVTPRLFKEIEVITATAKRNRTDVIKGIVAQIHHDIVEPEVPRNLDELQRLAAVAAG</sequence>
<reference evidence="1 2" key="1">
    <citation type="submission" date="2018-05" db="EMBL/GenBank/DDBJ databases">
        <title>The draft genome of strain NS-104.</title>
        <authorList>
            <person name="Hang P."/>
            <person name="Jiang J."/>
        </authorList>
    </citation>
    <scope>NUCLEOTIDE SEQUENCE [LARGE SCALE GENOMIC DNA]</scope>
    <source>
        <strain evidence="1 2">NS-104</strain>
    </source>
</reference>
<organism evidence="1 2">
    <name type="scientific">Metarhizobium album</name>
    <dbReference type="NCBI Taxonomy" id="2182425"/>
    <lineage>
        <taxon>Bacteria</taxon>
        <taxon>Pseudomonadati</taxon>
        <taxon>Pseudomonadota</taxon>
        <taxon>Alphaproteobacteria</taxon>
        <taxon>Hyphomicrobiales</taxon>
        <taxon>Rhizobiaceae</taxon>
        <taxon>Metarhizobium</taxon>
    </lineage>
</organism>
<accession>A0A2U2DU91</accession>
<name>A0A2U2DU91_9HYPH</name>
<dbReference type="EMBL" id="QFBC01000002">
    <property type="protein sequence ID" value="PWE56883.1"/>
    <property type="molecule type" value="Genomic_DNA"/>
</dbReference>
<comment type="caution">
    <text evidence="1">The sequence shown here is derived from an EMBL/GenBank/DDBJ whole genome shotgun (WGS) entry which is preliminary data.</text>
</comment>
<dbReference type="AlphaFoldDB" id="A0A2U2DU91"/>
<evidence type="ECO:0000313" key="1">
    <source>
        <dbReference type="EMBL" id="PWE56883.1"/>
    </source>
</evidence>
<keyword evidence="2" id="KW-1185">Reference proteome</keyword>
<proteinExistence type="predicted"/>
<dbReference type="Proteomes" id="UP000245252">
    <property type="component" value="Unassembled WGS sequence"/>
</dbReference>
<evidence type="ECO:0000313" key="2">
    <source>
        <dbReference type="Proteomes" id="UP000245252"/>
    </source>
</evidence>
<gene>
    <name evidence="1" type="ORF">DEM27_04345</name>
</gene>
<protein>
    <submittedName>
        <fullName evidence="1">Uncharacterized protein</fullName>
    </submittedName>
</protein>